<dbReference type="EMBL" id="CP037423">
    <property type="protein sequence ID" value="QDV40287.1"/>
    <property type="molecule type" value="Genomic_DNA"/>
</dbReference>
<sequence>MGFRDELDQDTVGNLPLRDAIVVQHDTTALDAVKLMREKSLGCAVIVDPGGTPTGLFSEQSLVDMLARDLSLADHPVSDFTDAGLMVVRSSDPLSRVWDAVEREGLRFVFVTDDEGRLIGVTGQRGIAEYLAERFPQQVLVQRLGNTPWMQQREGA</sequence>
<organism evidence="4 5">
    <name type="scientific">Stieleria neptunia</name>
    <dbReference type="NCBI Taxonomy" id="2527979"/>
    <lineage>
        <taxon>Bacteria</taxon>
        <taxon>Pseudomonadati</taxon>
        <taxon>Planctomycetota</taxon>
        <taxon>Planctomycetia</taxon>
        <taxon>Pirellulales</taxon>
        <taxon>Pirellulaceae</taxon>
        <taxon>Stieleria</taxon>
    </lineage>
</organism>
<feature type="domain" description="CBS" evidence="3">
    <location>
        <begin position="80"/>
        <end position="139"/>
    </location>
</feature>
<evidence type="ECO:0000256" key="2">
    <source>
        <dbReference type="PROSITE-ProRule" id="PRU00703"/>
    </source>
</evidence>
<name>A0A518HHI4_9BACT</name>
<dbReference type="InterPro" id="IPR000644">
    <property type="entry name" value="CBS_dom"/>
</dbReference>
<dbReference type="PROSITE" id="PS51371">
    <property type="entry name" value="CBS"/>
    <property type="match status" value="2"/>
</dbReference>
<dbReference type="SUPFAM" id="SSF54631">
    <property type="entry name" value="CBS-domain pair"/>
    <property type="match status" value="1"/>
</dbReference>
<dbReference type="PANTHER" id="PTHR43080:SF2">
    <property type="entry name" value="CBS DOMAIN-CONTAINING PROTEIN"/>
    <property type="match status" value="1"/>
</dbReference>
<keyword evidence="5" id="KW-1185">Reference proteome</keyword>
<protein>
    <submittedName>
        <fullName evidence="4">Inosine 5-monophosphate dehydrogenase</fullName>
    </submittedName>
</protein>
<accession>A0A518HHI4</accession>
<dbReference type="Gene3D" id="3.10.580.10">
    <property type="entry name" value="CBS-domain"/>
    <property type="match status" value="1"/>
</dbReference>
<dbReference type="AlphaFoldDB" id="A0A518HHI4"/>
<evidence type="ECO:0000313" key="4">
    <source>
        <dbReference type="EMBL" id="QDV40287.1"/>
    </source>
</evidence>
<dbReference type="Pfam" id="PF00571">
    <property type="entry name" value="CBS"/>
    <property type="match status" value="2"/>
</dbReference>
<evidence type="ECO:0000256" key="1">
    <source>
        <dbReference type="ARBA" id="ARBA00023122"/>
    </source>
</evidence>
<dbReference type="RefSeq" id="WP_145384131.1">
    <property type="nucleotide sequence ID" value="NZ_CP037423.1"/>
</dbReference>
<dbReference type="InterPro" id="IPR051257">
    <property type="entry name" value="Diverse_CBS-Domain"/>
</dbReference>
<dbReference type="OrthoDB" id="265054at2"/>
<proteinExistence type="predicted"/>
<evidence type="ECO:0000313" key="5">
    <source>
        <dbReference type="Proteomes" id="UP000319004"/>
    </source>
</evidence>
<dbReference type="Proteomes" id="UP000319004">
    <property type="component" value="Chromosome"/>
</dbReference>
<dbReference type="SMART" id="SM00116">
    <property type="entry name" value="CBS"/>
    <property type="match status" value="2"/>
</dbReference>
<evidence type="ECO:0000259" key="3">
    <source>
        <dbReference type="PROSITE" id="PS51371"/>
    </source>
</evidence>
<gene>
    <name evidence="4" type="ORF">Enr13x_00930</name>
</gene>
<dbReference type="PANTHER" id="PTHR43080">
    <property type="entry name" value="CBS DOMAIN-CONTAINING PROTEIN CBSX3, MITOCHONDRIAL"/>
    <property type="match status" value="1"/>
</dbReference>
<keyword evidence="1 2" id="KW-0129">CBS domain</keyword>
<reference evidence="4 5" key="1">
    <citation type="submission" date="2019-03" db="EMBL/GenBank/DDBJ databases">
        <title>Deep-cultivation of Planctomycetes and their phenomic and genomic characterization uncovers novel biology.</title>
        <authorList>
            <person name="Wiegand S."/>
            <person name="Jogler M."/>
            <person name="Boedeker C."/>
            <person name="Pinto D."/>
            <person name="Vollmers J."/>
            <person name="Rivas-Marin E."/>
            <person name="Kohn T."/>
            <person name="Peeters S.H."/>
            <person name="Heuer A."/>
            <person name="Rast P."/>
            <person name="Oberbeckmann S."/>
            <person name="Bunk B."/>
            <person name="Jeske O."/>
            <person name="Meyerdierks A."/>
            <person name="Storesund J.E."/>
            <person name="Kallscheuer N."/>
            <person name="Luecker S."/>
            <person name="Lage O.M."/>
            <person name="Pohl T."/>
            <person name="Merkel B.J."/>
            <person name="Hornburger P."/>
            <person name="Mueller R.-W."/>
            <person name="Bruemmer F."/>
            <person name="Labrenz M."/>
            <person name="Spormann A.M."/>
            <person name="Op den Camp H."/>
            <person name="Overmann J."/>
            <person name="Amann R."/>
            <person name="Jetten M.S.M."/>
            <person name="Mascher T."/>
            <person name="Medema M.H."/>
            <person name="Devos D.P."/>
            <person name="Kaster A.-K."/>
            <person name="Ovreas L."/>
            <person name="Rohde M."/>
            <person name="Galperin M.Y."/>
            <person name="Jogler C."/>
        </authorList>
    </citation>
    <scope>NUCLEOTIDE SEQUENCE [LARGE SCALE GENOMIC DNA]</scope>
    <source>
        <strain evidence="4 5">Enr13</strain>
    </source>
</reference>
<feature type="domain" description="CBS" evidence="3">
    <location>
        <begin position="16"/>
        <end position="72"/>
    </location>
</feature>
<dbReference type="KEGG" id="snep:Enr13x_00930"/>
<dbReference type="InterPro" id="IPR046342">
    <property type="entry name" value="CBS_dom_sf"/>
</dbReference>